<feature type="compositionally biased region" description="Low complexity" evidence="2">
    <location>
        <begin position="46"/>
        <end position="59"/>
    </location>
</feature>
<sequence>MATPNSVSKKSWTIKKTGKKSKRKESPMQTERRPSVSSRASVGSEAANHASADAAPNPSTMGTQNNNDDKDHPKEQQPDQNQDVPSTTSNGPDVSSTATPRDSQLPVLATSRSNGLTSSRKAVTARSTVGLQRVYLEGVEYMRGHVTRVEEEADKICRIFHKVNEESGEDYIHYLKECDERLLQANTELRKRNVKLEVIDSDTRLVRLLNELRAGKTIDKDNVDALTTFWQELKTAVESLQALLEKFNQTVLQRLSNNYISSHNADLKVPVCQQYALDIEGFLKDLDTQLGEANLLLKSFGNGLHQDLVQRSDFSERLMVACDVNAFPILGFVYAVCGKVRGICETARLWLARDEQFMHEIDTFIRETRPVARRREEVLNNEKQKQRRVEKNVRIAQNILHSNREKLRLIETELQDLEKKLDLSREEQKIRETEIQQKESMVDFLKLTLQQTKRNYSLQTKRSKLLRQVKELEDYLKLMENELELVQDKILAKSHEKILLTEKINTSEKSYGMLKSDFDSFSENLEKLEAEVSGLSGQLLQLEIVHTIKTSPETLDNLVDRPSTVKLSRSLKEKIRERKKKAAAAAKNGVS</sequence>
<evidence type="ECO:0000256" key="2">
    <source>
        <dbReference type="SAM" id="MobiDB-lite"/>
    </source>
</evidence>
<evidence type="ECO:0000313" key="3">
    <source>
        <dbReference type="EMBL" id="GFO15920.1"/>
    </source>
</evidence>
<feature type="compositionally biased region" description="Polar residues" evidence="2">
    <location>
        <begin position="110"/>
        <end position="122"/>
    </location>
</feature>
<evidence type="ECO:0000256" key="1">
    <source>
        <dbReference type="SAM" id="Coils"/>
    </source>
</evidence>
<keyword evidence="4" id="KW-1185">Reference proteome</keyword>
<feature type="compositionally biased region" description="Basic residues" evidence="2">
    <location>
        <begin position="12"/>
        <end position="23"/>
    </location>
</feature>
<gene>
    <name evidence="3" type="ORF">PoB_004242500</name>
</gene>
<feature type="compositionally biased region" description="Basic and acidic residues" evidence="2">
    <location>
        <begin position="67"/>
        <end position="77"/>
    </location>
</feature>
<dbReference type="Proteomes" id="UP000735302">
    <property type="component" value="Unassembled WGS sequence"/>
</dbReference>
<evidence type="ECO:0008006" key="5">
    <source>
        <dbReference type="Google" id="ProtNLM"/>
    </source>
</evidence>
<dbReference type="EMBL" id="BLXT01004632">
    <property type="protein sequence ID" value="GFO15920.1"/>
    <property type="molecule type" value="Genomic_DNA"/>
</dbReference>
<organism evidence="3 4">
    <name type="scientific">Plakobranchus ocellatus</name>
    <dbReference type="NCBI Taxonomy" id="259542"/>
    <lineage>
        <taxon>Eukaryota</taxon>
        <taxon>Metazoa</taxon>
        <taxon>Spiralia</taxon>
        <taxon>Lophotrochozoa</taxon>
        <taxon>Mollusca</taxon>
        <taxon>Gastropoda</taxon>
        <taxon>Heterobranchia</taxon>
        <taxon>Euthyneura</taxon>
        <taxon>Panpulmonata</taxon>
        <taxon>Sacoglossa</taxon>
        <taxon>Placobranchoidea</taxon>
        <taxon>Plakobranchidae</taxon>
        <taxon>Plakobranchus</taxon>
    </lineage>
</organism>
<proteinExistence type="predicted"/>
<feature type="region of interest" description="Disordered" evidence="2">
    <location>
        <begin position="1"/>
        <end position="122"/>
    </location>
</feature>
<comment type="caution">
    <text evidence="3">The sequence shown here is derived from an EMBL/GenBank/DDBJ whole genome shotgun (WGS) entry which is preliminary data.</text>
</comment>
<protein>
    <recommendedName>
        <fullName evidence="5">Dynein regulatory complex protein 1/2 N-terminal domain-containing protein</fullName>
    </recommendedName>
</protein>
<name>A0AAV4B8U2_9GAST</name>
<dbReference type="AlphaFoldDB" id="A0AAV4B8U2"/>
<feature type="compositionally biased region" description="Basic and acidic residues" evidence="2">
    <location>
        <begin position="24"/>
        <end position="34"/>
    </location>
</feature>
<accession>A0AAV4B8U2</accession>
<feature type="coiled-coil region" evidence="1">
    <location>
        <begin position="379"/>
        <end position="545"/>
    </location>
</feature>
<reference evidence="3 4" key="1">
    <citation type="journal article" date="2021" name="Elife">
        <title>Chloroplast acquisition without the gene transfer in kleptoplastic sea slugs, Plakobranchus ocellatus.</title>
        <authorList>
            <person name="Maeda T."/>
            <person name="Takahashi S."/>
            <person name="Yoshida T."/>
            <person name="Shimamura S."/>
            <person name="Takaki Y."/>
            <person name="Nagai Y."/>
            <person name="Toyoda A."/>
            <person name="Suzuki Y."/>
            <person name="Arimoto A."/>
            <person name="Ishii H."/>
            <person name="Satoh N."/>
            <person name="Nishiyama T."/>
            <person name="Hasebe M."/>
            <person name="Maruyama T."/>
            <person name="Minagawa J."/>
            <person name="Obokata J."/>
            <person name="Shigenobu S."/>
        </authorList>
    </citation>
    <scope>NUCLEOTIDE SEQUENCE [LARGE SCALE GENOMIC DNA]</scope>
</reference>
<keyword evidence="1" id="KW-0175">Coiled coil</keyword>
<evidence type="ECO:0000313" key="4">
    <source>
        <dbReference type="Proteomes" id="UP000735302"/>
    </source>
</evidence>
<feature type="compositionally biased region" description="Polar residues" evidence="2">
    <location>
        <begin position="78"/>
        <end position="102"/>
    </location>
</feature>